<feature type="binding site" evidence="6">
    <location>
        <position position="216"/>
    </location>
    <ligand>
        <name>ATP</name>
        <dbReference type="ChEBI" id="CHEBI:30616"/>
    </ligand>
</feature>
<dbReference type="PROSITE" id="PS00107">
    <property type="entry name" value="PROTEIN_KINASE_ATP"/>
    <property type="match status" value="1"/>
</dbReference>
<dbReference type="Proteomes" id="UP001448207">
    <property type="component" value="Unassembled WGS sequence"/>
</dbReference>
<evidence type="ECO:0000259" key="8">
    <source>
        <dbReference type="PROSITE" id="PS50011"/>
    </source>
</evidence>
<proteinExistence type="predicted"/>
<feature type="domain" description="Protein kinase" evidence="8">
    <location>
        <begin position="187"/>
        <end position="506"/>
    </location>
</feature>
<feature type="compositionally biased region" description="Low complexity" evidence="7">
    <location>
        <begin position="86"/>
        <end position="105"/>
    </location>
</feature>
<keyword evidence="2" id="KW-0808">Transferase</keyword>
<evidence type="ECO:0000256" key="7">
    <source>
        <dbReference type="SAM" id="MobiDB-lite"/>
    </source>
</evidence>
<comment type="caution">
    <text evidence="9">The sequence shown here is derived from an EMBL/GenBank/DDBJ whole genome shotgun (WGS) entry which is preliminary data.</text>
</comment>
<evidence type="ECO:0000256" key="4">
    <source>
        <dbReference type="ARBA" id="ARBA00022777"/>
    </source>
</evidence>
<dbReference type="InterPro" id="IPR051175">
    <property type="entry name" value="CLK_kinases"/>
</dbReference>
<evidence type="ECO:0000313" key="10">
    <source>
        <dbReference type="Proteomes" id="UP001448207"/>
    </source>
</evidence>
<dbReference type="Pfam" id="PF00069">
    <property type="entry name" value="Pkinase"/>
    <property type="match status" value="1"/>
</dbReference>
<accession>A0ABR3BDU2</accession>
<evidence type="ECO:0000256" key="3">
    <source>
        <dbReference type="ARBA" id="ARBA00022741"/>
    </source>
</evidence>
<keyword evidence="10" id="KW-1185">Reference proteome</keyword>
<dbReference type="PROSITE" id="PS50011">
    <property type="entry name" value="PROTEIN_KINASE_DOM"/>
    <property type="match status" value="1"/>
</dbReference>
<dbReference type="CDD" id="cd14134">
    <property type="entry name" value="PKc_CLK"/>
    <property type="match status" value="1"/>
</dbReference>
<feature type="region of interest" description="Disordered" evidence="7">
    <location>
        <begin position="86"/>
        <end position="137"/>
    </location>
</feature>
<feature type="region of interest" description="Disordered" evidence="7">
    <location>
        <begin position="26"/>
        <end position="70"/>
    </location>
</feature>
<evidence type="ECO:0000256" key="2">
    <source>
        <dbReference type="ARBA" id="ARBA00022679"/>
    </source>
</evidence>
<dbReference type="Gene3D" id="1.10.510.10">
    <property type="entry name" value="Transferase(Phosphotransferase) domain 1"/>
    <property type="match status" value="1"/>
</dbReference>
<dbReference type="Gene3D" id="3.30.200.20">
    <property type="entry name" value="Phosphorylase Kinase, domain 1"/>
    <property type="match status" value="1"/>
</dbReference>
<organism evidence="9 10">
    <name type="scientific">Phycomyces blakesleeanus</name>
    <dbReference type="NCBI Taxonomy" id="4837"/>
    <lineage>
        <taxon>Eukaryota</taxon>
        <taxon>Fungi</taxon>
        <taxon>Fungi incertae sedis</taxon>
        <taxon>Mucoromycota</taxon>
        <taxon>Mucoromycotina</taxon>
        <taxon>Mucoromycetes</taxon>
        <taxon>Mucorales</taxon>
        <taxon>Phycomycetaceae</taxon>
        <taxon>Phycomyces</taxon>
    </lineage>
</organism>
<name>A0ABR3BDU2_PHYBL</name>
<feature type="compositionally biased region" description="Low complexity" evidence="7">
    <location>
        <begin position="39"/>
        <end position="57"/>
    </location>
</feature>
<gene>
    <name evidence="9" type="ORF">J3Q64DRAFT_1041836</name>
</gene>
<sequence>MSTTITKRRRPDDWRVEFYKNGYPKDVVVIEDTPPPPSQQQQQQQQQQHYQQQTPQTPQTPPPHPATMLSQPQMTTHDEAILPSLYSSSTSSSSTSSYYPSQPTSAAQHLKRTLPPQNFKLPPHAQNPLKKPRLDHRQPLRPFIQDYSAIYSLPKPSDTWSIKPIIPCDDKDGHYIIRDGEFLTERYKIIRLLGQGTFGKVVECYDRVRQTFCAIKIIRAIQKYKDASKIEIRVLNTLKKSDPLNLNQCIHSTDWFEHRGHVCMVFELLGQSVFDFLKSNDFKPFPSYHIQQFAKQLLNSIFFVHSLKLIHTDLKPENILLVNQPSTGLSAYEKNQSTHSILQDTEIRLIDFGSATFENDYHASIISTRHYRAPEVILGLGWSYPCDMWSIGCILVEFFTGEALFQTHDNLEHLSMMQVVLGPIPHPLIRAASKDAKEFFVNDRLGVPIVTTQQSRKYIQRLKHLRAIISPSTQLNMHFLDLLEKMLVYDPKHRITARDALCHPFFDGT</sequence>
<dbReference type="EMBL" id="JBCLYO010000001">
    <property type="protein sequence ID" value="KAL0096963.1"/>
    <property type="molecule type" value="Genomic_DNA"/>
</dbReference>
<dbReference type="InterPro" id="IPR008271">
    <property type="entry name" value="Ser/Thr_kinase_AS"/>
</dbReference>
<dbReference type="InterPro" id="IPR011009">
    <property type="entry name" value="Kinase-like_dom_sf"/>
</dbReference>
<protein>
    <submittedName>
        <fullName evidence="9">Kinase-like domain-containing protein</fullName>
    </submittedName>
</protein>
<dbReference type="PROSITE" id="PS00108">
    <property type="entry name" value="PROTEIN_KINASE_ST"/>
    <property type="match status" value="1"/>
</dbReference>
<dbReference type="SMART" id="SM00220">
    <property type="entry name" value="S_TKc"/>
    <property type="match status" value="1"/>
</dbReference>
<dbReference type="SUPFAM" id="SSF56112">
    <property type="entry name" value="Protein kinase-like (PK-like)"/>
    <property type="match status" value="1"/>
</dbReference>
<keyword evidence="3 6" id="KW-0547">Nucleotide-binding</keyword>
<evidence type="ECO:0000256" key="6">
    <source>
        <dbReference type="PROSITE-ProRule" id="PRU10141"/>
    </source>
</evidence>
<dbReference type="PANTHER" id="PTHR45646">
    <property type="entry name" value="SERINE/THREONINE-PROTEIN KINASE DOA-RELATED"/>
    <property type="match status" value="1"/>
</dbReference>
<evidence type="ECO:0000256" key="1">
    <source>
        <dbReference type="ARBA" id="ARBA00022527"/>
    </source>
</evidence>
<evidence type="ECO:0000256" key="5">
    <source>
        <dbReference type="ARBA" id="ARBA00022840"/>
    </source>
</evidence>
<keyword evidence="1" id="KW-0723">Serine/threonine-protein kinase</keyword>
<reference evidence="9 10" key="1">
    <citation type="submission" date="2024-04" db="EMBL/GenBank/DDBJ databases">
        <title>Symmetric and asymmetric DNA N6-adenine methylation regulates different biological responses in Mucorales.</title>
        <authorList>
            <consortium name="Lawrence Berkeley National Laboratory"/>
            <person name="Lax C."/>
            <person name="Mondo S.J."/>
            <person name="Osorio-Concepcion M."/>
            <person name="Muszewska A."/>
            <person name="Corrochano-Luque M."/>
            <person name="Gutierrez G."/>
            <person name="Riley R."/>
            <person name="Lipzen A."/>
            <person name="Guo J."/>
            <person name="Hundley H."/>
            <person name="Amirebrahimi M."/>
            <person name="Ng V."/>
            <person name="Lorenzo-Gutierrez D."/>
            <person name="Binder U."/>
            <person name="Yang J."/>
            <person name="Song Y."/>
            <person name="Canovas D."/>
            <person name="Navarro E."/>
            <person name="Freitag M."/>
            <person name="Gabaldon T."/>
            <person name="Grigoriev I.V."/>
            <person name="Corrochano L.M."/>
            <person name="Nicolas F.E."/>
            <person name="Garre V."/>
        </authorList>
    </citation>
    <scope>NUCLEOTIDE SEQUENCE [LARGE SCALE GENOMIC DNA]</scope>
    <source>
        <strain evidence="9 10">L51</strain>
    </source>
</reference>
<keyword evidence="4" id="KW-0418">Kinase</keyword>
<keyword evidence="5 6" id="KW-0067">ATP-binding</keyword>
<evidence type="ECO:0000313" key="9">
    <source>
        <dbReference type="EMBL" id="KAL0096963.1"/>
    </source>
</evidence>
<dbReference type="InterPro" id="IPR000719">
    <property type="entry name" value="Prot_kinase_dom"/>
</dbReference>
<dbReference type="PANTHER" id="PTHR45646:SF11">
    <property type="entry name" value="SERINE_THREONINE-PROTEIN KINASE DOA"/>
    <property type="match status" value="1"/>
</dbReference>
<dbReference type="InterPro" id="IPR017441">
    <property type="entry name" value="Protein_kinase_ATP_BS"/>
</dbReference>